<dbReference type="STRING" id="1291052.FC18_GL001718"/>
<name>A0A0R1ZVG7_9LACO</name>
<organism evidence="2 3">
    <name type="scientific">Lacticaseibacillus sharpeae JCM 1186 = DSM 20505</name>
    <dbReference type="NCBI Taxonomy" id="1291052"/>
    <lineage>
        <taxon>Bacteria</taxon>
        <taxon>Bacillati</taxon>
        <taxon>Bacillota</taxon>
        <taxon>Bacilli</taxon>
        <taxon>Lactobacillales</taxon>
        <taxon>Lactobacillaceae</taxon>
        <taxon>Lacticaseibacillus</taxon>
    </lineage>
</organism>
<evidence type="ECO:0000313" key="2">
    <source>
        <dbReference type="EMBL" id="KRM55011.1"/>
    </source>
</evidence>
<dbReference type="SUPFAM" id="SSF50249">
    <property type="entry name" value="Nucleic acid-binding proteins"/>
    <property type="match status" value="1"/>
</dbReference>
<dbReference type="InterPro" id="IPR011129">
    <property type="entry name" value="CSD"/>
</dbReference>
<evidence type="ECO:0000259" key="1">
    <source>
        <dbReference type="PROSITE" id="PS51857"/>
    </source>
</evidence>
<comment type="caution">
    <text evidence="2">The sequence shown here is derived from an EMBL/GenBank/DDBJ whole genome shotgun (WGS) entry which is preliminary data.</text>
</comment>
<dbReference type="OrthoDB" id="9805039at2"/>
<dbReference type="InterPro" id="IPR012340">
    <property type="entry name" value="NA-bd_OB-fold"/>
</dbReference>
<dbReference type="PRINTS" id="PR00050">
    <property type="entry name" value="COLDSHOCK"/>
</dbReference>
<dbReference type="SMART" id="SM00357">
    <property type="entry name" value="CSP"/>
    <property type="match status" value="1"/>
</dbReference>
<dbReference type="Proteomes" id="UP000051679">
    <property type="component" value="Unassembled WGS sequence"/>
</dbReference>
<dbReference type="GO" id="GO:0003676">
    <property type="term" value="F:nucleic acid binding"/>
    <property type="evidence" value="ECO:0007669"/>
    <property type="project" value="InterPro"/>
</dbReference>
<dbReference type="AlphaFoldDB" id="A0A0R1ZVG7"/>
<reference evidence="2 3" key="1">
    <citation type="journal article" date="2015" name="Genome Announc.">
        <title>Expanding the biotechnology potential of lactobacilli through comparative genomics of 213 strains and associated genera.</title>
        <authorList>
            <person name="Sun Z."/>
            <person name="Harris H.M."/>
            <person name="McCann A."/>
            <person name="Guo C."/>
            <person name="Argimon S."/>
            <person name="Zhang W."/>
            <person name="Yang X."/>
            <person name="Jeffery I.B."/>
            <person name="Cooney J.C."/>
            <person name="Kagawa T.F."/>
            <person name="Liu W."/>
            <person name="Song Y."/>
            <person name="Salvetti E."/>
            <person name="Wrobel A."/>
            <person name="Rasinkangas P."/>
            <person name="Parkhill J."/>
            <person name="Rea M.C."/>
            <person name="O'Sullivan O."/>
            <person name="Ritari J."/>
            <person name="Douillard F.P."/>
            <person name="Paul Ross R."/>
            <person name="Yang R."/>
            <person name="Briner A.E."/>
            <person name="Felis G.E."/>
            <person name="de Vos W.M."/>
            <person name="Barrangou R."/>
            <person name="Klaenhammer T.R."/>
            <person name="Caufield P.W."/>
            <person name="Cui Y."/>
            <person name="Zhang H."/>
            <person name="O'Toole P.W."/>
        </authorList>
    </citation>
    <scope>NUCLEOTIDE SEQUENCE [LARGE SCALE GENOMIC DNA]</scope>
    <source>
        <strain evidence="2 3">DSM 20505</strain>
    </source>
</reference>
<proteinExistence type="predicted"/>
<gene>
    <name evidence="2" type="ORF">FC18_GL001718</name>
</gene>
<feature type="domain" description="CSD" evidence="1">
    <location>
        <begin position="1"/>
        <end position="72"/>
    </location>
</feature>
<dbReference type="PATRIC" id="fig|1291052.5.peg.1757"/>
<keyword evidence="3" id="KW-1185">Reference proteome</keyword>
<dbReference type="RefSeq" id="WP_082403984.1">
    <property type="nucleotide sequence ID" value="NZ_AYYO01000037.1"/>
</dbReference>
<protein>
    <recommendedName>
        <fullName evidence="1">CSD domain-containing protein</fullName>
    </recommendedName>
</protein>
<dbReference type="CDD" id="cd04458">
    <property type="entry name" value="CSP_CDS"/>
    <property type="match status" value="1"/>
</dbReference>
<accession>A0A0R1ZVG7</accession>
<dbReference type="PROSITE" id="PS51857">
    <property type="entry name" value="CSD_2"/>
    <property type="match status" value="1"/>
</dbReference>
<dbReference type="Pfam" id="PF00313">
    <property type="entry name" value="CSD"/>
    <property type="match status" value="1"/>
</dbReference>
<dbReference type="EMBL" id="AYYO01000037">
    <property type="protein sequence ID" value="KRM55011.1"/>
    <property type="molecule type" value="Genomic_DNA"/>
</dbReference>
<dbReference type="Gene3D" id="2.40.50.140">
    <property type="entry name" value="Nucleic acid-binding proteins"/>
    <property type="match status" value="1"/>
</dbReference>
<evidence type="ECO:0000313" key="3">
    <source>
        <dbReference type="Proteomes" id="UP000051679"/>
    </source>
</evidence>
<sequence>MIYGTIQWFDMNRGYGVITTNDGTDVFMPYSAVLSNGLRYPEAGQYVALEVERSTHNYMGATNGLRARVVIAATASGTPEWTIAAVRAAGEDLNYQEFAG</sequence>
<dbReference type="InterPro" id="IPR002059">
    <property type="entry name" value="CSP_DNA-bd"/>
</dbReference>